<feature type="region of interest" description="Disordered" evidence="1">
    <location>
        <begin position="89"/>
        <end position="120"/>
    </location>
</feature>
<organism evidence="4">
    <name type="scientific">Schistocephalus solidus</name>
    <name type="common">Tapeworm</name>
    <dbReference type="NCBI Taxonomy" id="70667"/>
    <lineage>
        <taxon>Eukaryota</taxon>
        <taxon>Metazoa</taxon>
        <taxon>Spiralia</taxon>
        <taxon>Lophotrochozoa</taxon>
        <taxon>Platyhelminthes</taxon>
        <taxon>Cestoda</taxon>
        <taxon>Eucestoda</taxon>
        <taxon>Diphyllobothriidea</taxon>
        <taxon>Diphyllobothriidae</taxon>
        <taxon>Schistocephalus</taxon>
    </lineage>
</organism>
<evidence type="ECO:0000256" key="1">
    <source>
        <dbReference type="SAM" id="MobiDB-lite"/>
    </source>
</evidence>
<evidence type="ECO:0000313" key="2">
    <source>
        <dbReference type="EMBL" id="VDM04473.1"/>
    </source>
</evidence>
<name>A0A183TNP1_SCHSO</name>
<reference evidence="4" key="1">
    <citation type="submission" date="2016-06" db="UniProtKB">
        <authorList>
            <consortium name="WormBaseParasite"/>
        </authorList>
    </citation>
    <scope>IDENTIFICATION</scope>
</reference>
<dbReference type="Proteomes" id="UP000275846">
    <property type="component" value="Unassembled WGS sequence"/>
</dbReference>
<evidence type="ECO:0000313" key="3">
    <source>
        <dbReference type="Proteomes" id="UP000275846"/>
    </source>
</evidence>
<sequence length="241" mass="26194">MFLCHRGSKRSSPGPQEEENRPYHLSSPCESISPSDSSNGNEWRLPSILTAGSLDELPNALPGVPVMPPVLEAQLAAATAAAEAVSAGHANKKSVSDPFTDPEALCLPDSTKKGRSKRRPMLNSVSMHSLLNPVLDFTRVDQSRTNPSMEEVSFSDPLGFVNRKANYYGITTDGSLSLPLASSGTRKKYQYSGMSLLSLGQRSTSTSRSTLKKLLSLDVDSFSYLMDFEERYTDPWVGSIS</sequence>
<feature type="compositionally biased region" description="Low complexity" evidence="1">
    <location>
        <begin position="26"/>
        <end position="38"/>
    </location>
</feature>
<feature type="region of interest" description="Disordered" evidence="1">
    <location>
        <begin position="1"/>
        <end position="44"/>
    </location>
</feature>
<dbReference type="WBParaSite" id="SSLN_0001877201-mRNA-1">
    <property type="protein sequence ID" value="SSLN_0001877201-mRNA-1"/>
    <property type="gene ID" value="SSLN_0001877201"/>
</dbReference>
<dbReference type="EMBL" id="UYSU01043656">
    <property type="protein sequence ID" value="VDM04473.1"/>
    <property type="molecule type" value="Genomic_DNA"/>
</dbReference>
<proteinExistence type="predicted"/>
<dbReference type="AlphaFoldDB" id="A0A183TNP1"/>
<keyword evidence="3" id="KW-1185">Reference proteome</keyword>
<dbReference type="OrthoDB" id="6263190at2759"/>
<protein>
    <submittedName>
        <fullName evidence="4">CDK5 and ABL1 enzyme substrate 1</fullName>
    </submittedName>
</protein>
<reference evidence="2 3" key="2">
    <citation type="submission" date="2018-11" db="EMBL/GenBank/DDBJ databases">
        <authorList>
            <consortium name="Pathogen Informatics"/>
        </authorList>
    </citation>
    <scope>NUCLEOTIDE SEQUENCE [LARGE SCALE GENOMIC DNA]</scope>
    <source>
        <strain evidence="2 3">NST_G2</strain>
    </source>
</reference>
<evidence type="ECO:0000313" key="4">
    <source>
        <dbReference type="WBParaSite" id="SSLN_0001877201-mRNA-1"/>
    </source>
</evidence>
<gene>
    <name evidence="2" type="ORF">SSLN_LOCUS18087</name>
</gene>
<accession>A0A183TNP1</accession>